<evidence type="ECO:0000256" key="5">
    <source>
        <dbReference type="ARBA" id="ARBA00022989"/>
    </source>
</evidence>
<dbReference type="GO" id="GO:0003755">
    <property type="term" value="F:peptidyl-prolyl cis-trans isomerase activity"/>
    <property type="evidence" value="ECO:0007669"/>
    <property type="project" value="UniProtKB-KW"/>
</dbReference>
<sequence>MLQNIRDKSSSWVVKVIVGFIILTFAMFGLDAIVGAFTGGGDEVATVNDSKISRYELEISTQRQVRQVLSQMGPDADPSELNENLIRQRALQTLVNREAALQAAEEGGLTVSELQIDRLILATPEFRGPDGQFSADQFQVMLRNVGLAPRQFREELRKDVLINQLQGGVSLSEFMPEKYIRQVIALDSQTRDLRYIALKADQQKGVSVSEAEIETYYQNNQSSFALPERVKLNYIRISQDDFMSDTEVSEEALQSAYASYQQRNAGQASYYASHILLDTDSRSEDEAVAELEKIKARVEQGESFAALAKEFSEDVGSSADGGKLGLVEPDSFDADFENALFALEEGGVSEPVITEFGAHLVYLDKKETVKQASYEEMQPVLLADLKAKKAADKYLLMTEELANASFASQDLQEPASELNLTVESTDFFSVQGGEGVASHPAVVRAAFSDLVKEEGSNSDLIELDDHNAVVIRAVDVKAPSIRPLVDVSEQIRQTLMIEKQVAAVEKVAAELIEKSEASDLAEAATASNYAVTSAEAVSRVSQEIPRAVVQQAFAQPEGRVEKVVAGDTVYLVQVTGIEQPEMSEEIVAFYQQAIQLSQARNTTQQLRAAITGKAEVTYL</sequence>
<evidence type="ECO:0000256" key="6">
    <source>
        <dbReference type="ARBA" id="ARBA00023136"/>
    </source>
</evidence>
<protein>
    <recommendedName>
        <fullName evidence="9">Periplasmic chaperone PpiD</fullName>
    </recommendedName>
    <alternativeName>
        <fullName evidence="10">Periplasmic folding chaperone</fullName>
    </alternativeName>
</protein>
<dbReference type="SUPFAM" id="SSF54534">
    <property type="entry name" value="FKBP-like"/>
    <property type="match status" value="1"/>
</dbReference>
<dbReference type="InterPro" id="IPR027304">
    <property type="entry name" value="Trigger_fact/SurA_dom_sf"/>
</dbReference>
<dbReference type="Pfam" id="PF00639">
    <property type="entry name" value="Rotamase"/>
    <property type="match status" value="1"/>
</dbReference>
<dbReference type="PROSITE" id="PS01096">
    <property type="entry name" value="PPIC_PPIASE_1"/>
    <property type="match status" value="1"/>
</dbReference>
<dbReference type="InterPro" id="IPR046357">
    <property type="entry name" value="PPIase_dom_sf"/>
</dbReference>
<dbReference type="PROSITE" id="PS50198">
    <property type="entry name" value="PPIC_PPIASE_2"/>
    <property type="match status" value="1"/>
</dbReference>
<keyword evidence="2" id="KW-1003">Cell membrane</keyword>
<keyword evidence="11" id="KW-0697">Rotamase</keyword>
<keyword evidence="11" id="KW-0413">Isomerase</keyword>
<evidence type="ECO:0000313" key="15">
    <source>
        <dbReference type="Proteomes" id="UP000190064"/>
    </source>
</evidence>
<dbReference type="Gene3D" id="3.10.50.40">
    <property type="match status" value="1"/>
</dbReference>
<accession>A0A1T1HCV4</accession>
<name>A0A1T1HCV4_OCELI</name>
<evidence type="ECO:0000256" key="8">
    <source>
        <dbReference type="ARBA" id="ARBA00038408"/>
    </source>
</evidence>
<dbReference type="GO" id="GO:0005886">
    <property type="term" value="C:plasma membrane"/>
    <property type="evidence" value="ECO:0007669"/>
    <property type="project" value="UniProtKB-SubCell"/>
</dbReference>
<dbReference type="InterPro" id="IPR000297">
    <property type="entry name" value="PPIase_PpiC"/>
</dbReference>
<dbReference type="PANTHER" id="PTHR47529:SF1">
    <property type="entry name" value="PERIPLASMIC CHAPERONE PPID"/>
    <property type="match status" value="1"/>
</dbReference>
<evidence type="ECO:0000256" key="9">
    <source>
        <dbReference type="ARBA" id="ARBA00040743"/>
    </source>
</evidence>
<keyword evidence="6 12" id="KW-0472">Membrane</keyword>
<reference evidence="14" key="1">
    <citation type="submission" date="2017-02" db="EMBL/GenBank/DDBJ databases">
        <title>Draft Genome Sequence of the Salt Water Bacterium Oceanospirillum linum ATCC 11336.</title>
        <authorList>
            <person name="Trachtenberg A.M."/>
            <person name="Carney J.G."/>
            <person name="Linnane J.D."/>
            <person name="Rheaume B.A."/>
            <person name="Pitts N.L."/>
            <person name="Mykles D.L."/>
            <person name="Maclea K.S."/>
        </authorList>
    </citation>
    <scope>NUCLEOTIDE SEQUENCE [LARGE SCALE GENOMIC DNA]</scope>
    <source>
        <strain evidence="14">ATCC 11336</strain>
    </source>
</reference>
<evidence type="ECO:0000256" key="3">
    <source>
        <dbReference type="ARBA" id="ARBA00022519"/>
    </source>
</evidence>
<keyword evidence="7" id="KW-0143">Chaperone</keyword>
<evidence type="ECO:0000256" key="7">
    <source>
        <dbReference type="ARBA" id="ARBA00023186"/>
    </source>
</evidence>
<dbReference type="STRING" id="966.BTA35_0206350"/>
<keyword evidence="4 12" id="KW-0812">Transmembrane</keyword>
<comment type="caution">
    <text evidence="14">The sequence shown here is derived from an EMBL/GenBank/DDBJ whole genome shotgun (WGS) entry which is preliminary data.</text>
</comment>
<dbReference type="InterPro" id="IPR023058">
    <property type="entry name" value="PPIase_PpiC_CS"/>
</dbReference>
<dbReference type="Gene3D" id="1.10.4030.10">
    <property type="entry name" value="Porin chaperone SurA, peptide-binding domain"/>
    <property type="match status" value="1"/>
</dbReference>
<evidence type="ECO:0000313" key="14">
    <source>
        <dbReference type="EMBL" id="OOV87646.1"/>
    </source>
</evidence>
<proteinExistence type="inferred from homology"/>
<dbReference type="InterPro" id="IPR052029">
    <property type="entry name" value="PpiD_chaperone"/>
</dbReference>
<feature type="transmembrane region" description="Helical" evidence="12">
    <location>
        <begin position="12"/>
        <end position="30"/>
    </location>
</feature>
<keyword evidence="3" id="KW-0997">Cell inner membrane</keyword>
<dbReference type="EMBL" id="MTSD02000002">
    <property type="protein sequence ID" value="OOV87646.1"/>
    <property type="molecule type" value="Genomic_DNA"/>
</dbReference>
<keyword evidence="15" id="KW-1185">Reference proteome</keyword>
<comment type="similarity">
    <text evidence="8">Belongs to the PpiD chaperone family.</text>
</comment>
<gene>
    <name evidence="14" type="ORF">BTA35_0206350</name>
</gene>
<evidence type="ECO:0000256" key="12">
    <source>
        <dbReference type="SAM" id="Phobius"/>
    </source>
</evidence>
<evidence type="ECO:0000256" key="11">
    <source>
        <dbReference type="PROSITE-ProRule" id="PRU00278"/>
    </source>
</evidence>
<dbReference type="AlphaFoldDB" id="A0A1T1HCV4"/>
<evidence type="ECO:0000259" key="13">
    <source>
        <dbReference type="PROSITE" id="PS50198"/>
    </source>
</evidence>
<dbReference type="SUPFAM" id="SSF109998">
    <property type="entry name" value="Triger factor/SurA peptide-binding domain-like"/>
    <property type="match status" value="1"/>
</dbReference>
<evidence type="ECO:0000256" key="2">
    <source>
        <dbReference type="ARBA" id="ARBA00022475"/>
    </source>
</evidence>
<dbReference type="Proteomes" id="UP000190064">
    <property type="component" value="Unassembled WGS sequence"/>
</dbReference>
<feature type="domain" description="PpiC" evidence="13">
    <location>
        <begin position="267"/>
        <end position="365"/>
    </location>
</feature>
<keyword evidence="5 12" id="KW-1133">Transmembrane helix</keyword>
<dbReference type="PANTHER" id="PTHR47529">
    <property type="entry name" value="PEPTIDYL-PROLYL CIS-TRANS ISOMERASE D"/>
    <property type="match status" value="1"/>
</dbReference>
<evidence type="ECO:0000256" key="10">
    <source>
        <dbReference type="ARBA" id="ARBA00042775"/>
    </source>
</evidence>
<organism evidence="14 15">
    <name type="scientific">Oceanospirillum linum</name>
    <dbReference type="NCBI Taxonomy" id="966"/>
    <lineage>
        <taxon>Bacteria</taxon>
        <taxon>Pseudomonadati</taxon>
        <taxon>Pseudomonadota</taxon>
        <taxon>Gammaproteobacteria</taxon>
        <taxon>Oceanospirillales</taxon>
        <taxon>Oceanospirillaceae</taxon>
        <taxon>Oceanospirillum</taxon>
    </lineage>
</organism>
<dbReference type="Pfam" id="PF13624">
    <property type="entry name" value="SurA_N_3"/>
    <property type="match status" value="1"/>
</dbReference>
<dbReference type="RefSeq" id="WP_078318983.1">
    <property type="nucleotide sequence ID" value="NZ_FXTS01000002.1"/>
</dbReference>
<comment type="subcellular location">
    <subcellularLocation>
        <location evidence="1">Cell inner membrane</location>
        <topology evidence="1">Single-pass type II membrane protein</topology>
        <orientation evidence="1">Periplasmic side</orientation>
    </subcellularLocation>
</comment>
<evidence type="ECO:0000256" key="1">
    <source>
        <dbReference type="ARBA" id="ARBA00004382"/>
    </source>
</evidence>
<evidence type="ECO:0000256" key="4">
    <source>
        <dbReference type="ARBA" id="ARBA00022692"/>
    </source>
</evidence>